<dbReference type="EMBL" id="JAULSY010000013">
    <property type="protein sequence ID" value="KAK0672413.1"/>
    <property type="molecule type" value="Genomic_DNA"/>
</dbReference>
<feature type="region of interest" description="Disordered" evidence="1">
    <location>
        <begin position="131"/>
        <end position="214"/>
    </location>
</feature>
<keyword evidence="3" id="KW-1185">Reference proteome</keyword>
<feature type="region of interest" description="Disordered" evidence="1">
    <location>
        <begin position="243"/>
        <end position="282"/>
    </location>
</feature>
<evidence type="ECO:0000313" key="2">
    <source>
        <dbReference type="EMBL" id="KAK0672413.1"/>
    </source>
</evidence>
<sequence length="282" mass="31195">MCVKVLTLTLCICPYRDDPSLCPHASNIRLLPSDILEEPFTAQGWTTRLPTVLQGHVDWKFPEDQTQWEHCPLYKTRNRHSSDLGGNSSKILAGREDSCPETQELAGRLEGQWTRVVRRLCEECEDGHGLATCGYSPRSRPRPRPQQQQQQQQQQHHRQVSDGGLGKQPVGAPDAVGLRRAASGRRVSMIPTAGGRDRLSAASKSASVKSDESWIREDTRGHALAQLKALHVDTNGSTRIPQRGRSICGINAGSSNGGRSGLARSVVGSQKKSPVWQKREWR</sequence>
<protein>
    <submittedName>
        <fullName evidence="2">Uncharacterized protein</fullName>
    </submittedName>
</protein>
<dbReference type="AlphaFoldDB" id="A0AA39ZJY6"/>
<dbReference type="Proteomes" id="UP001174997">
    <property type="component" value="Unassembled WGS sequence"/>
</dbReference>
<reference evidence="2" key="1">
    <citation type="submission" date="2023-06" db="EMBL/GenBank/DDBJ databases">
        <title>Genome-scale phylogeny and comparative genomics of the fungal order Sordariales.</title>
        <authorList>
            <consortium name="Lawrence Berkeley National Laboratory"/>
            <person name="Hensen N."/>
            <person name="Bonometti L."/>
            <person name="Westerberg I."/>
            <person name="Brannstrom I.O."/>
            <person name="Guillou S."/>
            <person name="Cros-Aarteil S."/>
            <person name="Calhoun S."/>
            <person name="Haridas S."/>
            <person name="Kuo A."/>
            <person name="Mondo S."/>
            <person name="Pangilinan J."/>
            <person name="Riley R."/>
            <person name="Labutti K."/>
            <person name="Andreopoulos B."/>
            <person name="Lipzen A."/>
            <person name="Chen C."/>
            <person name="Yanf M."/>
            <person name="Daum C."/>
            <person name="Ng V."/>
            <person name="Clum A."/>
            <person name="Steindorff A."/>
            <person name="Ohm R."/>
            <person name="Martin F."/>
            <person name="Silar P."/>
            <person name="Natvig D."/>
            <person name="Lalanne C."/>
            <person name="Gautier V."/>
            <person name="Ament-Velasquez S.L."/>
            <person name="Kruys A."/>
            <person name="Hutchinson M.I."/>
            <person name="Powell A.J."/>
            <person name="Barry K."/>
            <person name="Miller A.N."/>
            <person name="Grigoriev I.V."/>
            <person name="Debuchy R."/>
            <person name="Gladieux P."/>
            <person name="Thoren M.H."/>
            <person name="Johannesson H."/>
        </authorList>
    </citation>
    <scope>NUCLEOTIDE SEQUENCE</scope>
    <source>
        <strain evidence="2">CBS 307.81</strain>
    </source>
</reference>
<name>A0AA39ZJY6_9PEZI</name>
<feature type="compositionally biased region" description="Low complexity" evidence="1">
    <location>
        <begin position="145"/>
        <end position="154"/>
    </location>
</feature>
<gene>
    <name evidence="2" type="ORF">QBC41DRAFT_334393</name>
</gene>
<evidence type="ECO:0000256" key="1">
    <source>
        <dbReference type="SAM" id="MobiDB-lite"/>
    </source>
</evidence>
<proteinExistence type="predicted"/>
<organism evidence="2 3">
    <name type="scientific">Cercophora samala</name>
    <dbReference type="NCBI Taxonomy" id="330535"/>
    <lineage>
        <taxon>Eukaryota</taxon>
        <taxon>Fungi</taxon>
        <taxon>Dikarya</taxon>
        <taxon>Ascomycota</taxon>
        <taxon>Pezizomycotina</taxon>
        <taxon>Sordariomycetes</taxon>
        <taxon>Sordariomycetidae</taxon>
        <taxon>Sordariales</taxon>
        <taxon>Lasiosphaeriaceae</taxon>
        <taxon>Cercophora</taxon>
    </lineage>
</organism>
<accession>A0AA39ZJY6</accession>
<evidence type="ECO:0000313" key="3">
    <source>
        <dbReference type="Proteomes" id="UP001174997"/>
    </source>
</evidence>
<comment type="caution">
    <text evidence="2">The sequence shown here is derived from an EMBL/GenBank/DDBJ whole genome shotgun (WGS) entry which is preliminary data.</text>
</comment>